<keyword evidence="2" id="KW-1185">Reference proteome</keyword>
<protein>
    <submittedName>
        <fullName evidence="1">Uncharacterized protein</fullName>
    </submittedName>
</protein>
<comment type="caution">
    <text evidence="1">The sequence shown here is derived from an EMBL/GenBank/DDBJ whole genome shotgun (WGS) entry which is preliminary data.</text>
</comment>
<evidence type="ECO:0000313" key="1">
    <source>
        <dbReference type="EMBL" id="CAK1543291.1"/>
    </source>
</evidence>
<reference evidence="1 2" key="1">
    <citation type="submission" date="2023-11" db="EMBL/GenBank/DDBJ databases">
        <authorList>
            <person name="Okamura Y."/>
        </authorList>
    </citation>
    <scope>NUCLEOTIDE SEQUENCE [LARGE SCALE GENOMIC DNA]</scope>
</reference>
<organism evidence="1 2">
    <name type="scientific">Leptosia nina</name>
    <dbReference type="NCBI Taxonomy" id="320188"/>
    <lineage>
        <taxon>Eukaryota</taxon>
        <taxon>Metazoa</taxon>
        <taxon>Ecdysozoa</taxon>
        <taxon>Arthropoda</taxon>
        <taxon>Hexapoda</taxon>
        <taxon>Insecta</taxon>
        <taxon>Pterygota</taxon>
        <taxon>Neoptera</taxon>
        <taxon>Endopterygota</taxon>
        <taxon>Lepidoptera</taxon>
        <taxon>Glossata</taxon>
        <taxon>Ditrysia</taxon>
        <taxon>Papilionoidea</taxon>
        <taxon>Pieridae</taxon>
        <taxon>Pierinae</taxon>
        <taxon>Leptosia</taxon>
    </lineage>
</organism>
<name>A0AAV1J4G4_9NEOP</name>
<evidence type="ECO:0000313" key="2">
    <source>
        <dbReference type="Proteomes" id="UP001497472"/>
    </source>
</evidence>
<accession>A0AAV1J4G4</accession>
<dbReference type="EMBL" id="CAVLEF010000004">
    <property type="protein sequence ID" value="CAK1543291.1"/>
    <property type="molecule type" value="Genomic_DNA"/>
</dbReference>
<gene>
    <name evidence="1" type="ORF">LNINA_LOCUS3113</name>
</gene>
<dbReference type="AlphaFoldDB" id="A0AAV1J4G4"/>
<sequence length="192" mass="20837">MDKNASRHKSVYERVMPRVHSTSNTTLRSNATVTRHIASVRVGGKNGAQNLRSTVSTELPTVLNDFKQDKNIKPTKPIPVAKPKKTLQSLDPKTVNRSVKASSVRRLNARASAPAVLNLGSIGSSVKQEEIKAFEQLEKSKEFRGRLHKSCGVLVDESGKVAADKAVQAEPLDEALPVTSSQISCKKILASD</sequence>
<proteinExistence type="predicted"/>
<dbReference type="Proteomes" id="UP001497472">
    <property type="component" value="Unassembled WGS sequence"/>
</dbReference>